<dbReference type="Gene3D" id="3.10.20.30">
    <property type="match status" value="1"/>
</dbReference>
<dbReference type="RefSeq" id="WP_345714288.1">
    <property type="nucleotide sequence ID" value="NZ_BAABIL010000841.1"/>
</dbReference>
<dbReference type="SUPFAM" id="SSF54285">
    <property type="entry name" value="MoaD/ThiS"/>
    <property type="match status" value="1"/>
</dbReference>
<comment type="caution">
    <text evidence="1">The sequence shown here is derived from an EMBL/GenBank/DDBJ whole genome shotgun (WGS) entry which is preliminary data.</text>
</comment>
<dbReference type="Proteomes" id="UP001501195">
    <property type="component" value="Unassembled WGS sequence"/>
</dbReference>
<dbReference type="InterPro" id="IPR016155">
    <property type="entry name" value="Mopterin_synth/thiamin_S_b"/>
</dbReference>
<dbReference type="EMBL" id="BAABIL010000841">
    <property type="protein sequence ID" value="GAA4665167.1"/>
    <property type="molecule type" value="Genomic_DNA"/>
</dbReference>
<accession>A0ABP8VIZ9</accession>
<organism evidence="1 2">
    <name type="scientific">Kineococcus glutinatus</name>
    <dbReference type="NCBI Taxonomy" id="1070872"/>
    <lineage>
        <taxon>Bacteria</taxon>
        <taxon>Bacillati</taxon>
        <taxon>Actinomycetota</taxon>
        <taxon>Actinomycetes</taxon>
        <taxon>Kineosporiales</taxon>
        <taxon>Kineosporiaceae</taxon>
        <taxon>Kineococcus</taxon>
    </lineage>
</organism>
<gene>
    <name evidence="1" type="primary">thiS</name>
    <name evidence="1" type="ORF">GCM10023225_35750</name>
</gene>
<evidence type="ECO:0000313" key="2">
    <source>
        <dbReference type="Proteomes" id="UP001501195"/>
    </source>
</evidence>
<dbReference type="PANTHER" id="PTHR34472">
    <property type="entry name" value="SULFUR CARRIER PROTEIN THIS"/>
    <property type="match status" value="1"/>
</dbReference>
<dbReference type="InterPro" id="IPR012675">
    <property type="entry name" value="Beta-grasp_dom_sf"/>
</dbReference>
<dbReference type="CDD" id="cd00565">
    <property type="entry name" value="Ubl_ThiS"/>
    <property type="match status" value="1"/>
</dbReference>
<dbReference type="NCBIfam" id="TIGR01683">
    <property type="entry name" value="thiS"/>
    <property type="match status" value="1"/>
</dbReference>
<dbReference type="Pfam" id="PF02597">
    <property type="entry name" value="ThiS"/>
    <property type="match status" value="1"/>
</dbReference>
<dbReference type="PANTHER" id="PTHR34472:SF1">
    <property type="entry name" value="SULFUR CARRIER PROTEIN THIS"/>
    <property type="match status" value="1"/>
</dbReference>
<protein>
    <submittedName>
        <fullName evidence="1">Sulfur carrier protein ThiS</fullName>
    </submittedName>
</protein>
<sequence length="87" mass="8435">MQDVTTGAAGPAGARAAAAVRFTLNGEVSTAPAGTSVAGVVAGLLGTAAREGIAVAANDEVVPRSRWAQHPVADGDRLEVLDAVAGG</sequence>
<dbReference type="InterPro" id="IPR010035">
    <property type="entry name" value="Thi_S"/>
</dbReference>
<dbReference type="InterPro" id="IPR003749">
    <property type="entry name" value="ThiS/MoaD-like"/>
</dbReference>
<evidence type="ECO:0000313" key="1">
    <source>
        <dbReference type="EMBL" id="GAA4665167.1"/>
    </source>
</evidence>
<name>A0ABP8VIZ9_9ACTN</name>
<reference evidence="2" key="1">
    <citation type="journal article" date="2019" name="Int. J. Syst. Evol. Microbiol.">
        <title>The Global Catalogue of Microorganisms (GCM) 10K type strain sequencing project: providing services to taxonomists for standard genome sequencing and annotation.</title>
        <authorList>
            <consortium name="The Broad Institute Genomics Platform"/>
            <consortium name="The Broad Institute Genome Sequencing Center for Infectious Disease"/>
            <person name="Wu L."/>
            <person name="Ma J."/>
        </authorList>
    </citation>
    <scope>NUCLEOTIDE SEQUENCE [LARGE SCALE GENOMIC DNA]</scope>
    <source>
        <strain evidence="2">JCM 18126</strain>
    </source>
</reference>
<keyword evidence="2" id="KW-1185">Reference proteome</keyword>
<proteinExistence type="predicted"/>